<dbReference type="InterPro" id="IPR003660">
    <property type="entry name" value="HAMP_dom"/>
</dbReference>
<dbReference type="GO" id="GO:0004888">
    <property type="term" value="F:transmembrane signaling receptor activity"/>
    <property type="evidence" value="ECO:0007669"/>
    <property type="project" value="InterPro"/>
</dbReference>
<keyword evidence="5" id="KW-0175">Coiled coil</keyword>
<dbReference type="AlphaFoldDB" id="A0A8J7LV61"/>
<name>A0A8J7LV61_9BACT</name>
<evidence type="ECO:0000256" key="5">
    <source>
        <dbReference type="SAM" id="Coils"/>
    </source>
</evidence>
<dbReference type="PROSITE" id="PS50885">
    <property type="entry name" value="HAMP"/>
    <property type="match status" value="1"/>
</dbReference>
<dbReference type="InterPro" id="IPR004090">
    <property type="entry name" value="Chemotax_Me-accpt_rcpt"/>
</dbReference>
<dbReference type="InterPro" id="IPR004089">
    <property type="entry name" value="MCPsignal_dom"/>
</dbReference>
<proteinExistence type="inferred from homology"/>
<evidence type="ECO:0000256" key="3">
    <source>
        <dbReference type="ARBA" id="ARBA00029447"/>
    </source>
</evidence>
<dbReference type="GO" id="GO:0016020">
    <property type="term" value="C:membrane"/>
    <property type="evidence" value="ECO:0007669"/>
    <property type="project" value="UniProtKB-SubCell"/>
</dbReference>
<evidence type="ECO:0000256" key="6">
    <source>
        <dbReference type="SAM" id="Phobius"/>
    </source>
</evidence>
<keyword evidence="6" id="KW-0472">Membrane</keyword>
<dbReference type="Proteomes" id="UP000636888">
    <property type="component" value="Unassembled WGS sequence"/>
</dbReference>
<dbReference type="Gene3D" id="1.10.287.950">
    <property type="entry name" value="Methyl-accepting chemotaxis protein"/>
    <property type="match status" value="1"/>
</dbReference>
<comment type="caution">
    <text evidence="9">The sequence shown here is derived from an EMBL/GenBank/DDBJ whole genome shotgun (WGS) entry which is preliminary data.</text>
</comment>
<dbReference type="PRINTS" id="PR00260">
    <property type="entry name" value="CHEMTRNSDUCR"/>
</dbReference>
<dbReference type="EMBL" id="JAEMHM010000009">
    <property type="protein sequence ID" value="MBJ6725414.1"/>
    <property type="molecule type" value="Genomic_DNA"/>
</dbReference>
<evidence type="ECO:0000313" key="10">
    <source>
        <dbReference type="Proteomes" id="UP000636888"/>
    </source>
</evidence>
<feature type="domain" description="Methyl-accepting transducer" evidence="7">
    <location>
        <begin position="266"/>
        <end position="502"/>
    </location>
</feature>
<dbReference type="GO" id="GO:0007165">
    <property type="term" value="P:signal transduction"/>
    <property type="evidence" value="ECO:0007669"/>
    <property type="project" value="UniProtKB-KW"/>
</dbReference>
<sequence>MSGNFRVGAKLMVAFIMVAAVAALIGGISLFRNHRLNESLNEISAKVVHPMGLASKLSATMQQRKGMLAEAMHESDPARRQALLGDADKLVLEIDRLRDQLERTLATEKERKTIQELKVARDFADESSTKMLNLEQAGRHDEALELLRDVEKATYMMQDAMDKLVADKDTQLQAALGANDKEGTITTALVVILLVVGALVSVVFAMLIPQTLTKPLTDAAELANRLARGERNLPVLDNDDEVGRLLNSVAAVVGDLRGKVAQAGDISVAIASTSSRLYETSREIAQGNEEVSAQAGVVASASEEIASASSEISRTCSMAAEASRESAQAANTGASVVQETIAGMNVIADQVRQAAKTIEALGARSEQIGEIAGTIDEIADQTNLLALNAAIEAARAGEQGRGFAVVADEVRALAERTSRATSEIGNMIKAIQAETRDAVKAMEAGVLQVEKGAATSHKSGEALQEILTRIGEVSAQIGEIAAAAEGQNETSVRMAANVQQIGDVLARSARGADETSGAAAEIDRQARELERLVREATAG</sequence>
<keyword evidence="2 4" id="KW-0807">Transducer</keyword>
<protein>
    <submittedName>
        <fullName evidence="9">Methyl-accepting chemotaxis protein</fullName>
    </submittedName>
</protein>
<evidence type="ECO:0000259" key="7">
    <source>
        <dbReference type="PROSITE" id="PS50111"/>
    </source>
</evidence>
<keyword evidence="6" id="KW-1133">Transmembrane helix</keyword>
<dbReference type="FunFam" id="1.10.287.950:FF:000001">
    <property type="entry name" value="Methyl-accepting chemotaxis sensory transducer"/>
    <property type="match status" value="1"/>
</dbReference>
<comment type="subcellular location">
    <subcellularLocation>
        <location evidence="1">Membrane</location>
    </subcellularLocation>
</comment>
<evidence type="ECO:0000256" key="1">
    <source>
        <dbReference type="ARBA" id="ARBA00004370"/>
    </source>
</evidence>
<accession>A0A8J7LV61</accession>
<evidence type="ECO:0000313" key="9">
    <source>
        <dbReference type="EMBL" id="MBJ6725414.1"/>
    </source>
</evidence>
<dbReference type="CDD" id="cd11386">
    <property type="entry name" value="MCP_signal"/>
    <property type="match status" value="1"/>
</dbReference>
<dbReference type="RefSeq" id="WP_199384309.1">
    <property type="nucleotide sequence ID" value="NZ_JAEMHM010000009.1"/>
</dbReference>
<evidence type="ECO:0000256" key="2">
    <source>
        <dbReference type="ARBA" id="ARBA00023224"/>
    </source>
</evidence>
<organism evidence="9 10">
    <name type="scientific">Geomesophilobacter sediminis</name>
    <dbReference type="NCBI Taxonomy" id="2798584"/>
    <lineage>
        <taxon>Bacteria</taxon>
        <taxon>Pseudomonadati</taxon>
        <taxon>Thermodesulfobacteriota</taxon>
        <taxon>Desulfuromonadia</taxon>
        <taxon>Geobacterales</taxon>
        <taxon>Geobacteraceae</taxon>
        <taxon>Geomesophilobacter</taxon>
    </lineage>
</organism>
<keyword evidence="10" id="KW-1185">Reference proteome</keyword>
<dbReference type="SUPFAM" id="SSF58104">
    <property type="entry name" value="Methyl-accepting chemotaxis protein (MCP) signaling domain"/>
    <property type="match status" value="1"/>
</dbReference>
<evidence type="ECO:0000259" key="8">
    <source>
        <dbReference type="PROSITE" id="PS50885"/>
    </source>
</evidence>
<feature type="domain" description="HAMP" evidence="8">
    <location>
        <begin position="210"/>
        <end position="261"/>
    </location>
</feature>
<keyword evidence="6" id="KW-0812">Transmembrane</keyword>
<dbReference type="SMART" id="SM00283">
    <property type="entry name" value="MA"/>
    <property type="match status" value="1"/>
</dbReference>
<evidence type="ECO:0000256" key="4">
    <source>
        <dbReference type="PROSITE-ProRule" id="PRU00284"/>
    </source>
</evidence>
<dbReference type="PANTHER" id="PTHR32089">
    <property type="entry name" value="METHYL-ACCEPTING CHEMOTAXIS PROTEIN MCPB"/>
    <property type="match status" value="1"/>
</dbReference>
<feature type="coiled-coil region" evidence="5">
    <location>
        <begin position="80"/>
        <end position="118"/>
    </location>
</feature>
<gene>
    <name evidence="9" type="ORF">JFN93_11900</name>
</gene>
<dbReference type="PANTHER" id="PTHR32089:SF112">
    <property type="entry name" value="LYSOZYME-LIKE PROTEIN-RELATED"/>
    <property type="match status" value="1"/>
</dbReference>
<dbReference type="PROSITE" id="PS50111">
    <property type="entry name" value="CHEMOTAXIS_TRANSDUC_2"/>
    <property type="match status" value="1"/>
</dbReference>
<dbReference type="InterPro" id="IPR024478">
    <property type="entry name" value="HlyB_4HB_MCP"/>
</dbReference>
<feature type="transmembrane region" description="Helical" evidence="6">
    <location>
        <begin position="188"/>
        <end position="208"/>
    </location>
</feature>
<reference evidence="9" key="1">
    <citation type="submission" date="2020-12" db="EMBL/GenBank/DDBJ databases">
        <title>Geomonas sp. Red875, isolated from river sediment.</title>
        <authorList>
            <person name="Xu Z."/>
            <person name="Zhang Z."/>
            <person name="Masuda Y."/>
            <person name="Itoh H."/>
            <person name="Senoo K."/>
        </authorList>
    </citation>
    <scope>NUCLEOTIDE SEQUENCE</scope>
    <source>
        <strain evidence="9">Red875</strain>
    </source>
</reference>
<comment type="similarity">
    <text evidence="3">Belongs to the methyl-accepting chemotaxis (MCP) protein family.</text>
</comment>
<feature type="transmembrane region" description="Helical" evidence="6">
    <location>
        <begin position="12"/>
        <end position="31"/>
    </location>
</feature>
<dbReference type="GO" id="GO:0006935">
    <property type="term" value="P:chemotaxis"/>
    <property type="evidence" value="ECO:0007669"/>
    <property type="project" value="InterPro"/>
</dbReference>
<dbReference type="Pfam" id="PF12729">
    <property type="entry name" value="4HB_MCP_1"/>
    <property type="match status" value="1"/>
</dbReference>
<dbReference type="Pfam" id="PF00015">
    <property type="entry name" value="MCPsignal"/>
    <property type="match status" value="1"/>
</dbReference>